<name>A0A9W6C929_9FIRM</name>
<reference evidence="1" key="1">
    <citation type="submission" date="2022-11" db="EMBL/GenBank/DDBJ databases">
        <title>Draft genome sequence of Sellimonas catena strain 18CBH55.</title>
        <authorList>
            <person name="Hisatomi A."/>
            <person name="Ohkuma M."/>
            <person name="Sakamoto M."/>
        </authorList>
    </citation>
    <scope>NUCLEOTIDE SEQUENCE</scope>
    <source>
        <strain evidence="1">18CBH55</strain>
    </source>
</reference>
<reference evidence="1" key="3">
    <citation type="journal article" date="2023" name="Int. J. Syst. Evol. Microbiol.">
        <title>Sellimonas catena sp. nov., isolated from human faeces.</title>
        <authorList>
            <person name="Hisatomi A."/>
            <person name="Ohkuma M."/>
            <person name="Sakamoto M."/>
        </authorList>
    </citation>
    <scope>NUCLEOTIDE SEQUENCE</scope>
    <source>
        <strain evidence="1">18CBH55</strain>
    </source>
</reference>
<reference evidence="1" key="2">
    <citation type="submission" date="2022-11" db="EMBL/GenBank/DDBJ databases">
        <title>Draft genome sequence of Sellimonas catena strain 18CBH55.</title>
        <authorList>
            <person name="Atsushi H."/>
            <person name="Moriya O."/>
            <person name="Mitsuo S."/>
        </authorList>
    </citation>
    <scope>NUCLEOTIDE SEQUENCE</scope>
    <source>
        <strain evidence="1">18CBH55</strain>
    </source>
</reference>
<evidence type="ECO:0000313" key="1">
    <source>
        <dbReference type="EMBL" id="GLG89688.1"/>
    </source>
</evidence>
<dbReference type="AlphaFoldDB" id="A0A9W6C929"/>
<comment type="caution">
    <text evidence="1">The sequence shown here is derived from an EMBL/GenBank/DDBJ whole genome shotgun (WGS) entry which is preliminary data.</text>
</comment>
<accession>A0A9W6C929</accession>
<protein>
    <recommendedName>
        <fullName evidence="3">SIR2-like domain-containing protein</fullName>
    </recommendedName>
</protein>
<evidence type="ECO:0008006" key="3">
    <source>
        <dbReference type="Google" id="ProtNLM"/>
    </source>
</evidence>
<dbReference type="Proteomes" id="UP001145094">
    <property type="component" value="Unassembled WGS sequence"/>
</dbReference>
<gene>
    <name evidence="1" type="ORF">Selli2_11150</name>
</gene>
<evidence type="ECO:0000313" key="2">
    <source>
        <dbReference type="Proteomes" id="UP001145094"/>
    </source>
</evidence>
<organism evidence="1 2">
    <name type="scientific">Sellimonas catena</name>
    <dbReference type="NCBI Taxonomy" id="2994035"/>
    <lineage>
        <taxon>Bacteria</taxon>
        <taxon>Bacillati</taxon>
        <taxon>Bacillota</taxon>
        <taxon>Clostridia</taxon>
        <taxon>Lachnospirales</taxon>
        <taxon>Lachnospiraceae</taxon>
        <taxon>Sellimonas</taxon>
    </lineage>
</organism>
<dbReference type="EMBL" id="BSCH01000006">
    <property type="protein sequence ID" value="GLG89688.1"/>
    <property type="molecule type" value="Genomic_DNA"/>
</dbReference>
<proteinExistence type="predicted"/>
<dbReference type="RefSeq" id="WP_281844733.1">
    <property type="nucleotide sequence ID" value="NZ_BSCH01000006.1"/>
</dbReference>
<sequence length="338" mass="38904">MSKLLMIIGNGLTIDLMSHISHLSDINTINLFANGDKVEWPDGSNEKGFLSYKHCKNLWSLGARPYMSNEDAQNLIEEIISCANTIPKNMLDEKSDNIYVNAYFELVAYIRQLFVTYDRKISENDLSGGDVTNWGWYKLIKEAFNNEKYEKIYIITYNYDVFLERVLLAHNIPFDVLGIGEQNNKIQFIKPHGSISFCHKVKNDKDTYDIKRTSVLYEAEISDFEIKYEELDENYSVYALLPPSGDSSRLLFKWAEDIREKEKDIMGSLTGDDKVFISGISYWHVDRKEIDEILTRISPLSNVYMVNPNPPKVLNAVLSCIFNNYIVYTDSDDLGGLL</sequence>